<accession>A0A428V050</accession>
<dbReference type="PROSITE" id="PS50835">
    <property type="entry name" value="IG_LIKE"/>
    <property type="match status" value="1"/>
</dbReference>
<feature type="domain" description="Ig-like" evidence="1">
    <location>
        <begin position="43"/>
        <end position="107"/>
    </location>
</feature>
<comment type="caution">
    <text evidence="2">The sequence shown here is derived from an EMBL/GenBank/DDBJ whole genome shotgun (WGS) entry which is preliminary data.</text>
</comment>
<dbReference type="Proteomes" id="UP000288429">
    <property type="component" value="Unassembled WGS sequence"/>
</dbReference>
<organism evidence="2 3">
    <name type="scientific">Fusarium ambrosium</name>
    <dbReference type="NCBI Taxonomy" id="131363"/>
    <lineage>
        <taxon>Eukaryota</taxon>
        <taxon>Fungi</taxon>
        <taxon>Dikarya</taxon>
        <taxon>Ascomycota</taxon>
        <taxon>Pezizomycotina</taxon>
        <taxon>Sordariomycetes</taxon>
        <taxon>Hypocreomycetidae</taxon>
        <taxon>Hypocreales</taxon>
        <taxon>Nectriaceae</taxon>
        <taxon>Fusarium</taxon>
        <taxon>Fusarium solani species complex</taxon>
    </lineage>
</organism>
<keyword evidence="3" id="KW-1185">Reference proteome</keyword>
<evidence type="ECO:0000259" key="1">
    <source>
        <dbReference type="PROSITE" id="PS50835"/>
    </source>
</evidence>
<name>A0A428V050_9HYPO</name>
<gene>
    <name evidence="2" type="ORF">CDV31_001271</name>
</gene>
<reference evidence="2 3" key="1">
    <citation type="submission" date="2017-06" db="EMBL/GenBank/DDBJ databases">
        <title>Cmopartive genomic analysis of Ambrosia Fusariam Clade fungi.</title>
        <authorList>
            <person name="Stajich J.E."/>
            <person name="Carrillo J."/>
            <person name="Kijimoto T."/>
            <person name="Eskalen A."/>
            <person name="O'Donnell K."/>
            <person name="Kasson M."/>
        </authorList>
    </citation>
    <scope>NUCLEOTIDE SEQUENCE [LARGE SCALE GENOMIC DNA]</scope>
    <source>
        <strain evidence="2 3">NRRL 20438</strain>
    </source>
</reference>
<evidence type="ECO:0000313" key="3">
    <source>
        <dbReference type="Proteomes" id="UP000288429"/>
    </source>
</evidence>
<evidence type="ECO:0000313" key="2">
    <source>
        <dbReference type="EMBL" id="RSM19911.1"/>
    </source>
</evidence>
<dbReference type="AlphaFoldDB" id="A0A428V050"/>
<dbReference type="InterPro" id="IPR007110">
    <property type="entry name" value="Ig-like_dom"/>
</dbReference>
<sequence length="107" mass="11717">MRESVQAVRPFALTPDMATLLNKGGGFVPSFISNRMRYLKESPQATVGVDDSKHLSEQGDRLGKKVVICLIEVLKPYQNWFVSGMQEKGLTPSLVVPKPGRAACAVQ</sequence>
<dbReference type="EMBL" id="NIZV01000009">
    <property type="protein sequence ID" value="RSM19911.1"/>
    <property type="molecule type" value="Genomic_DNA"/>
</dbReference>
<proteinExistence type="predicted"/>
<protein>
    <recommendedName>
        <fullName evidence="1">Ig-like domain-containing protein</fullName>
    </recommendedName>
</protein>